<dbReference type="PANTHER" id="PTHR42724:SF1">
    <property type="entry name" value="TETRAACYLDISACCHARIDE 4'-KINASE, MITOCHONDRIAL-RELATED"/>
    <property type="match status" value="1"/>
</dbReference>
<comment type="caution">
    <text evidence="15">The sequence shown here is derived from an EMBL/GenBank/DDBJ whole genome shotgun (WGS) entry which is preliminary data.</text>
</comment>
<dbReference type="RefSeq" id="WP_191617593.1">
    <property type="nucleotide sequence ID" value="NZ_JACYFG010000036.1"/>
</dbReference>
<evidence type="ECO:0000313" key="16">
    <source>
        <dbReference type="Proteomes" id="UP000622317"/>
    </source>
</evidence>
<dbReference type="GO" id="GO:0005886">
    <property type="term" value="C:plasma membrane"/>
    <property type="evidence" value="ECO:0007669"/>
    <property type="project" value="TreeGrafter"/>
</dbReference>
<evidence type="ECO:0000256" key="8">
    <source>
        <dbReference type="ARBA" id="ARBA00022741"/>
    </source>
</evidence>
<comment type="catalytic activity">
    <reaction evidence="13">
        <text>a lipid A disaccharide + ATP = a lipid IVA + ADP + H(+)</text>
        <dbReference type="Rhea" id="RHEA:67840"/>
        <dbReference type="ChEBI" id="CHEBI:15378"/>
        <dbReference type="ChEBI" id="CHEBI:30616"/>
        <dbReference type="ChEBI" id="CHEBI:176343"/>
        <dbReference type="ChEBI" id="CHEBI:176425"/>
        <dbReference type="ChEBI" id="CHEBI:456216"/>
        <dbReference type="EC" id="2.7.1.130"/>
    </reaction>
</comment>
<evidence type="ECO:0000256" key="7">
    <source>
        <dbReference type="ARBA" id="ARBA00022679"/>
    </source>
</evidence>
<dbReference type="EC" id="2.7.1.130" evidence="3 13"/>
<keyword evidence="14" id="KW-1133">Transmembrane helix</keyword>
<evidence type="ECO:0000313" key="15">
    <source>
        <dbReference type="EMBL" id="MBD5780492.1"/>
    </source>
</evidence>
<keyword evidence="5 13" id="KW-0444">Lipid biosynthesis</keyword>
<dbReference type="GO" id="GO:0009245">
    <property type="term" value="P:lipid A biosynthetic process"/>
    <property type="evidence" value="ECO:0007669"/>
    <property type="project" value="UniProtKB-UniRule"/>
</dbReference>
<dbReference type="AlphaFoldDB" id="A0A927IFV1"/>
<dbReference type="PANTHER" id="PTHR42724">
    <property type="entry name" value="TETRAACYLDISACCHARIDE 4'-KINASE"/>
    <property type="match status" value="1"/>
</dbReference>
<keyword evidence="6 13" id="KW-0441">Lipid A biosynthesis</keyword>
<evidence type="ECO:0000256" key="9">
    <source>
        <dbReference type="ARBA" id="ARBA00022777"/>
    </source>
</evidence>
<sequence>MSSSNRKRMLNQLEEFAVEVVNDRRRGKRAVAFKILLRTLSFVFGALVHLRFFLYRNRILKDQPLGCLVVVVGNLTVGGTGKTPVVEKFARSLHKRGRKVAILSRGYKSKTVKKETLKARLWRTYVTGAAAPPPKIVSDGKKVLLDSELAGDEPFMLAKNLPGVVVLVDKDRVKSGSYAIKKFGCDTLILDDGMQYLPLKGRLNLLLVDKSNPFGNRKLLPRGILREPVRHLKRASYVFLTKSDGRPDPELEALIQKHNPGVDVIECAHRPQYLQEVNGSQRRELTELKNRRIGAFSGIAVPQSFEGFLRNLGANLLYTRRFTDHHRFDANELLEIVDEAKAAGLEFIVTTEKDAVRIPDTISFSIPLYYLRLEIDIMRGADDFEEAVSRVCFTEKVERKLTV</sequence>
<name>A0A927IFV1_9BACT</name>
<keyword evidence="14" id="KW-0812">Transmembrane</keyword>
<feature type="transmembrane region" description="Helical" evidence="14">
    <location>
        <begin position="35"/>
        <end position="54"/>
    </location>
</feature>
<dbReference type="GO" id="GO:0009029">
    <property type="term" value="F:lipid-A 4'-kinase activity"/>
    <property type="evidence" value="ECO:0007669"/>
    <property type="project" value="UniProtKB-UniRule"/>
</dbReference>
<dbReference type="InterPro" id="IPR027417">
    <property type="entry name" value="P-loop_NTPase"/>
</dbReference>
<evidence type="ECO:0000256" key="1">
    <source>
        <dbReference type="ARBA" id="ARBA00002274"/>
    </source>
</evidence>
<organism evidence="15 16">
    <name type="scientific">Pelagicoccus enzymogenes</name>
    <dbReference type="NCBI Taxonomy" id="2773457"/>
    <lineage>
        <taxon>Bacteria</taxon>
        <taxon>Pseudomonadati</taxon>
        <taxon>Verrucomicrobiota</taxon>
        <taxon>Opitutia</taxon>
        <taxon>Puniceicoccales</taxon>
        <taxon>Pelagicoccaceae</taxon>
        <taxon>Pelagicoccus</taxon>
    </lineage>
</organism>
<evidence type="ECO:0000256" key="5">
    <source>
        <dbReference type="ARBA" id="ARBA00022516"/>
    </source>
</evidence>
<feature type="binding site" evidence="13">
    <location>
        <begin position="76"/>
        <end position="83"/>
    </location>
    <ligand>
        <name>ATP</name>
        <dbReference type="ChEBI" id="CHEBI:30616"/>
    </ligand>
</feature>
<reference evidence="15" key="1">
    <citation type="submission" date="2020-09" db="EMBL/GenBank/DDBJ databases">
        <title>Pelagicoccus enzymogenes sp. nov. with an EPS production, isolated from marine sediment.</title>
        <authorList>
            <person name="Feng X."/>
        </authorList>
    </citation>
    <scope>NUCLEOTIDE SEQUENCE</scope>
    <source>
        <strain evidence="15">NFK12</strain>
    </source>
</reference>
<evidence type="ECO:0000256" key="13">
    <source>
        <dbReference type="HAMAP-Rule" id="MF_00409"/>
    </source>
</evidence>
<dbReference type="SUPFAM" id="SSF52540">
    <property type="entry name" value="P-loop containing nucleoside triphosphate hydrolases"/>
    <property type="match status" value="1"/>
</dbReference>
<dbReference type="CDD" id="cd01983">
    <property type="entry name" value="SIMIBI"/>
    <property type="match status" value="1"/>
</dbReference>
<dbReference type="HAMAP" id="MF_00409">
    <property type="entry name" value="LpxK"/>
    <property type="match status" value="1"/>
</dbReference>
<keyword evidence="9 13" id="KW-0418">Kinase</keyword>
<dbReference type="NCBIfam" id="TIGR00682">
    <property type="entry name" value="lpxK"/>
    <property type="match status" value="1"/>
</dbReference>
<dbReference type="EMBL" id="JACYFG010000036">
    <property type="protein sequence ID" value="MBD5780492.1"/>
    <property type="molecule type" value="Genomic_DNA"/>
</dbReference>
<comment type="similarity">
    <text evidence="13">Belongs to the LpxK family.</text>
</comment>
<dbReference type="GO" id="GO:0005524">
    <property type="term" value="F:ATP binding"/>
    <property type="evidence" value="ECO:0007669"/>
    <property type="project" value="UniProtKB-UniRule"/>
</dbReference>
<evidence type="ECO:0000256" key="3">
    <source>
        <dbReference type="ARBA" id="ARBA00012071"/>
    </source>
</evidence>
<keyword evidence="11 13" id="KW-0443">Lipid metabolism</keyword>
<keyword evidence="10 13" id="KW-0067">ATP-binding</keyword>
<keyword evidence="8 13" id="KW-0547">Nucleotide-binding</keyword>
<dbReference type="GO" id="GO:0009244">
    <property type="term" value="P:lipopolysaccharide core region biosynthetic process"/>
    <property type="evidence" value="ECO:0007669"/>
    <property type="project" value="TreeGrafter"/>
</dbReference>
<keyword evidence="7 13" id="KW-0808">Transferase</keyword>
<evidence type="ECO:0000256" key="10">
    <source>
        <dbReference type="ARBA" id="ARBA00022840"/>
    </source>
</evidence>
<evidence type="ECO:0000256" key="2">
    <source>
        <dbReference type="ARBA" id="ARBA00004870"/>
    </source>
</evidence>
<dbReference type="Pfam" id="PF02606">
    <property type="entry name" value="LpxK"/>
    <property type="match status" value="1"/>
</dbReference>
<dbReference type="InterPro" id="IPR003758">
    <property type="entry name" value="LpxK"/>
</dbReference>
<evidence type="ECO:0000256" key="11">
    <source>
        <dbReference type="ARBA" id="ARBA00023098"/>
    </source>
</evidence>
<comment type="function">
    <text evidence="1 13">Transfers the gamma-phosphate of ATP to the 4'-position of a tetraacyldisaccharide 1-phosphate intermediate (termed DS-1-P) to form tetraacyldisaccharide 1,4'-bis-phosphate (lipid IVA).</text>
</comment>
<comment type="pathway">
    <text evidence="2 13">Glycolipid biosynthesis; lipid IV(A) biosynthesis; lipid IV(A) from (3R)-3-hydroxytetradecanoyl-[acyl-carrier-protein] and UDP-N-acetyl-alpha-D-glucosamine: step 6/6.</text>
</comment>
<keyword evidence="14" id="KW-0472">Membrane</keyword>
<evidence type="ECO:0000256" key="12">
    <source>
        <dbReference type="ARBA" id="ARBA00029757"/>
    </source>
</evidence>
<keyword evidence="16" id="KW-1185">Reference proteome</keyword>
<proteinExistence type="inferred from homology"/>
<protein>
    <recommendedName>
        <fullName evidence="4 13">Tetraacyldisaccharide 4'-kinase</fullName>
        <ecNumber evidence="3 13">2.7.1.130</ecNumber>
    </recommendedName>
    <alternativeName>
        <fullName evidence="12 13">Lipid A 4'-kinase</fullName>
    </alternativeName>
</protein>
<accession>A0A927IFV1</accession>
<dbReference type="Proteomes" id="UP000622317">
    <property type="component" value="Unassembled WGS sequence"/>
</dbReference>
<evidence type="ECO:0000256" key="4">
    <source>
        <dbReference type="ARBA" id="ARBA00016436"/>
    </source>
</evidence>
<evidence type="ECO:0000256" key="14">
    <source>
        <dbReference type="SAM" id="Phobius"/>
    </source>
</evidence>
<gene>
    <name evidence="13 15" type="primary">lpxK</name>
    <name evidence="15" type="ORF">IEN85_13410</name>
</gene>
<evidence type="ECO:0000256" key="6">
    <source>
        <dbReference type="ARBA" id="ARBA00022556"/>
    </source>
</evidence>